<sequence>MELLSTDICGGGHTANRVLLASLCKTLVMTSSNISYAPLLNLISDGNRGKRVLIKITFFLFYVLVSYLGSQSVAVSGTDHAYLFGSVLGFEVSADCYCMYTILIRKNNRRKGEEEAFENCKVINGDRLQMS</sequence>
<evidence type="ECO:0000313" key="2">
    <source>
        <dbReference type="EMBL" id="KAF3446857.1"/>
    </source>
</evidence>
<keyword evidence="1" id="KW-0472">Membrane</keyword>
<evidence type="ECO:0000256" key="1">
    <source>
        <dbReference type="SAM" id="Phobius"/>
    </source>
</evidence>
<evidence type="ECO:0000313" key="3">
    <source>
        <dbReference type="Proteomes" id="UP000796880"/>
    </source>
</evidence>
<reference evidence="2" key="1">
    <citation type="submission" date="2020-03" db="EMBL/GenBank/DDBJ databases">
        <title>A high-quality chromosome-level genome assembly of a woody plant with both climbing and erect habits, Rhamnella rubrinervis.</title>
        <authorList>
            <person name="Lu Z."/>
            <person name="Yang Y."/>
            <person name="Zhu X."/>
            <person name="Sun Y."/>
        </authorList>
    </citation>
    <scope>NUCLEOTIDE SEQUENCE</scope>
    <source>
        <strain evidence="2">BYM</strain>
        <tissue evidence="2">Leaf</tissue>
    </source>
</reference>
<dbReference type="Proteomes" id="UP000796880">
    <property type="component" value="Unassembled WGS sequence"/>
</dbReference>
<dbReference type="AlphaFoldDB" id="A0A8K0MIA3"/>
<keyword evidence="1" id="KW-1133">Transmembrane helix</keyword>
<feature type="transmembrane region" description="Helical" evidence="1">
    <location>
        <begin position="52"/>
        <end position="69"/>
    </location>
</feature>
<proteinExistence type="predicted"/>
<protein>
    <submittedName>
        <fullName evidence="2">Uncharacterized protein</fullName>
    </submittedName>
</protein>
<keyword evidence="3" id="KW-1185">Reference proteome</keyword>
<name>A0A8K0MIA3_9ROSA</name>
<feature type="transmembrane region" description="Helical" evidence="1">
    <location>
        <begin position="81"/>
        <end position="103"/>
    </location>
</feature>
<dbReference type="EMBL" id="VOIH02000005">
    <property type="protein sequence ID" value="KAF3446857.1"/>
    <property type="molecule type" value="Genomic_DNA"/>
</dbReference>
<organism evidence="2 3">
    <name type="scientific">Rhamnella rubrinervis</name>
    <dbReference type="NCBI Taxonomy" id="2594499"/>
    <lineage>
        <taxon>Eukaryota</taxon>
        <taxon>Viridiplantae</taxon>
        <taxon>Streptophyta</taxon>
        <taxon>Embryophyta</taxon>
        <taxon>Tracheophyta</taxon>
        <taxon>Spermatophyta</taxon>
        <taxon>Magnoliopsida</taxon>
        <taxon>eudicotyledons</taxon>
        <taxon>Gunneridae</taxon>
        <taxon>Pentapetalae</taxon>
        <taxon>rosids</taxon>
        <taxon>fabids</taxon>
        <taxon>Rosales</taxon>
        <taxon>Rhamnaceae</taxon>
        <taxon>rhamnoid group</taxon>
        <taxon>Rhamneae</taxon>
        <taxon>Rhamnella</taxon>
    </lineage>
</organism>
<accession>A0A8K0MIA3</accession>
<comment type="caution">
    <text evidence="2">The sequence shown here is derived from an EMBL/GenBank/DDBJ whole genome shotgun (WGS) entry which is preliminary data.</text>
</comment>
<keyword evidence="1" id="KW-0812">Transmembrane</keyword>
<gene>
    <name evidence="2" type="ORF">FNV43_RR12037</name>
</gene>